<accession>A0ABV0XXF9</accession>
<keyword evidence="2" id="KW-1185">Reference proteome</keyword>
<evidence type="ECO:0000313" key="2">
    <source>
        <dbReference type="Proteomes" id="UP001469553"/>
    </source>
</evidence>
<gene>
    <name evidence="1" type="ORF">AMECASPLE_000010</name>
</gene>
<proteinExistence type="predicted"/>
<sequence>MSDRASRPSPRLWRLAAANPLFTVDVFFKLHRPGQLFLSTVHLRVLCRRQPGPYPDLPPADYSKCYLVSQTTGCFQFLALLSSWWLSFQVLWASFPDRYRPDNIFSQINLLNYSDSPECFLHVGQIGS</sequence>
<protein>
    <submittedName>
        <fullName evidence="1">Uncharacterized protein</fullName>
    </submittedName>
</protein>
<comment type="caution">
    <text evidence="1">The sequence shown here is derived from an EMBL/GenBank/DDBJ whole genome shotgun (WGS) entry which is preliminary data.</text>
</comment>
<dbReference type="Proteomes" id="UP001469553">
    <property type="component" value="Unassembled WGS sequence"/>
</dbReference>
<organism evidence="1 2">
    <name type="scientific">Ameca splendens</name>
    <dbReference type="NCBI Taxonomy" id="208324"/>
    <lineage>
        <taxon>Eukaryota</taxon>
        <taxon>Metazoa</taxon>
        <taxon>Chordata</taxon>
        <taxon>Craniata</taxon>
        <taxon>Vertebrata</taxon>
        <taxon>Euteleostomi</taxon>
        <taxon>Actinopterygii</taxon>
        <taxon>Neopterygii</taxon>
        <taxon>Teleostei</taxon>
        <taxon>Neoteleostei</taxon>
        <taxon>Acanthomorphata</taxon>
        <taxon>Ovalentaria</taxon>
        <taxon>Atherinomorphae</taxon>
        <taxon>Cyprinodontiformes</taxon>
        <taxon>Goodeidae</taxon>
        <taxon>Ameca</taxon>
    </lineage>
</organism>
<reference evidence="1 2" key="1">
    <citation type="submission" date="2021-06" db="EMBL/GenBank/DDBJ databases">
        <authorList>
            <person name="Palmer J.M."/>
        </authorList>
    </citation>
    <scope>NUCLEOTIDE SEQUENCE [LARGE SCALE GENOMIC DNA]</scope>
    <source>
        <strain evidence="1 2">AS_MEX2019</strain>
        <tissue evidence="1">Muscle</tissue>
    </source>
</reference>
<evidence type="ECO:0000313" key="1">
    <source>
        <dbReference type="EMBL" id="MEQ2286208.1"/>
    </source>
</evidence>
<name>A0ABV0XXF9_9TELE</name>
<dbReference type="EMBL" id="JAHRIP010018811">
    <property type="protein sequence ID" value="MEQ2286208.1"/>
    <property type="molecule type" value="Genomic_DNA"/>
</dbReference>